<dbReference type="Gene3D" id="3.40.50.150">
    <property type="entry name" value="Vaccinia Virus protein VP39"/>
    <property type="match status" value="1"/>
</dbReference>
<dbReference type="InterPro" id="IPR029063">
    <property type="entry name" value="SAM-dependent_MTases_sf"/>
</dbReference>
<evidence type="ECO:0000313" key="2">
    <source>
        <dbReference type="Proteomes" id="UP000001861"/>
    </source>
</evidence>
<dbReference type="GeneID" id="6009844"/>
<proteinExistence type="predicted"/>
<dbReference type="GO" id="GO:0005634">
    <property type="term" value="C:nucleus"/>
    <property type="evidence" value="ECO:0007669"/>
    <property type="project" value="TreeGrafter"/>
</dbReference>
<dbReference type="EMBL" id="AACS02000002">
    <property type="protein sequence ID" value="EAU88462.1"/>
    <property type="molecule type" value="Genomic_DNA"/>
</dbReference>
<dbReference type="InParanoid" id="A8NFS5"/>
<dbReference type="OMA" id="NTQNHGT"/>
<evidence type="ECO:0000313" key="1">
    <source>
        <dbReference type="EMBL" id="EAU88462.1"/>
    </source>
</evidence>
<dbReference type="RefSeq" id="XP_001833357.1">
    <property type="nucleotide sequence ID" value="XM_001833305.1"/>
</dbReference>
<accession>A8NFS5</accession>
<organism evidence="1 2">
    <name type="scientific">Coprinopsis cinerea (strain Okayama-7 / 130 / ATCC MYA-4618 / FGSC 9003)</name>
    <name type="common">Inky cap fungus</name>
    <name type="synonym">Hormographiella aspergillata</name>
    <dbReference type="NCBI Taxonomy" id="240176"/>
    <lineage>
        <taxon>Eukaryota</taxon>
        <taxon>Fungi</taxon>
        <taxon>Dikarya</taxon>
        <taxon>Basidiomycota</taxon>
        <taxon>Agaricomycotina</taxon>
        <taxon>Agaricomycetes</taxon>
        <taxon>Agaricomycetidae</taxon>
        <taxon>Agaricales</taxon>
        <taxon>Agaricineae</taxon>
        <taxon>Psathyrellaceae</taxon>
        <taxon>Coprinopsis</taxon>
    </lineage>
</organism>
<dbReference type="GO" id="GO:0008757">
    <property type="term" value="F:S-adenosylmethionine-dependent methyltransferase activity"/>
    <property type="evidence" value="ECO:0007669"/>
    <property type="project" value="UniProtKB-ARBA"/>
</dbReference>
<gene>
    <name evidence="1" type="ORF">CC1G_11934</name>
</gene>
<keyword evidence="2" id="KW-1185">Reference proteome</keyword>
<dbReference type="VEuPathDB" id="FungiDB:CC1G_11934"/>
<dbReference type="SUPFAM" id="SSF53335">
    <property type="entry name" value="S-adenosyl-L-methionine-dependent methyltransferases"/>
    <property type="match status" value="1"/>
</dbReference>
<dbReference type="Pfam" id="PF10294">
    <property type="entry name" value="Methyltransf_16"/>
    <property type="match status" value="1"/>
</dbReference>
<comment type="caution">
    <text evidence="1">The sequence shown here is derived from an EMBL/GenBank/DDBJ whole genome shotgun (WGS) entry which is preliminary data.</text>
</comment>
<dbReference type="InterPro" id="IPR019410">
    <property type="entry name" value="Methyltransf_16"/>
</dbReference>
<dbReference type="PANTHER" id="PTHR14614:SF162">
    <property type="entry name" value="EXPRESSED PROTEIN"/>
    <property type="match status" value="1"/>
</dbReference>
<dbReference type="Proteomes" id="UP000001861">
    <property type="component" value="Unassembled WGS sequence"/>
</dbReference>
<reference evidence="1 2" key="1">
    <citation type="journal article" date="2010" name="Proc. Natl. Acad. Sci. U.S.A.">
        <title>Insights into evolution of multicellular fungi from the assembled chromosomes of the mushroom Coprinopsis cinerea (Coprinus cinereus).</title>
        <authorList>
            <person name="Stajich J.E."/>
            <person name="Wilke S.K."/>
            <person name="Ahren D."/>
            <person name="Au C.H."/>
            <person name="Birren B.W."/>
            <person name="Borodovsky M."/>
            <person name="Burns C."/>
            <person name="Canback B."/>
            <person name="Casselton L.A."/>
            <person name="Cheng C.K."/>
            <person name="Deng J."/>
            <person name="Dietrich F.S."/>
            <person name="Fargo D.C."/>
            <person name="Farman M.L."/>
            <person name="Gathman A.C."/>
            <person name="Goldberg J."/>
            <person name="Guigo R."/>
            <person name="Hoegger P.J."/>
            <person name="Hooker J.B."/>
            <person name="Huggins A."/>
            <person name="James T.Y."/>
            <person name="Kamada T."/>
            <person name="Kilaru S."/>
            <person name="Kodira C."/>
            <person name="Kues U."/>
            <person name="Kupfer D."/>
            <person name="Kwan H.S."/>
            <person name="Lomsadze A."/>
            <person name="Li W."/>
            <person name="Lilly W.W."/>
            <person name="Ma L.J."/>
            <person name="Mackey A.J."/>
            <person name="Manning G."/>
            <person name="Martin F."/>
            <person name="Muraguchi H."/>
            <person name="Natvig D.O."/>
            <person name="Palmerini H."/>
            <person name="Ramesh M.A."/>
            <person name="Rehmeyer C.J."/>
            <person name="Roe B.A."/>
            <person name="Shenoy N."/>
            <person name="Stanke M."/>
            <person name="Ter-Hovhannisyan V."/>
            <person name="Tunlid A."/>
            <person name="Velagapudi R."/>
            <person name="Vision T.J."/>
            <person name="Zeng Q."/>
            <person name="Zolan M.E."/>
            <person name="Pukkila P.J."/>
        </authorList>
    </citation>
    <scope>NUCLEOTIDE SEQUENCE [LARGE SCALE GENOMIC DNA]</scope>
    <source>
        <strain evidence="2">Okayama-7 / 130 / ATCC MYA-4618 / FGSC 9003</strain>
    </source>
</reference>
<name>A8NFS5_COPC7</name>
<dbReference type="eggNOG" id="ENOG502S5E4">
    <property type="taxonomic scope" value="Eukaryota"/>
</dbReference>
<sequence>MSSPQPAHSTKHLPQLSYPFQHSTFILNQQTDGSHNGTALWLGGQILALFLANFHARFTTNKAPPRAIELGSGIGLTALALSSLGWDVLATDIRHVVDAVLSKNIDLNATALPPASGTIQIRELDWTVEPDKWSWRNPVSVTSSAPTVNPPSSLLQPPFDLIFSADTVYSRELVSPLLRTLHSLSTLSQSLSGRYPTILLCVENRDPILLAALFEEARQEWNFGVDRIPRTRLAKCIEKAGLGWDKEDWAGVEIWKLRLS</sequence>
<dbReference type="PANTHER" id="PTHR14614">
    <property type="entry name" value="HEPATOCELLULAR CARCINOMA-ASSOCIATED ANTIGEN"/>
    <property type="match status" value="1"/>
</dbReference>
<dbReference type="OrthoDB" id="194386at2759"/>
<dbReference type="AlphaFoldDB" id="A8NFS5"/>
<dbReference type="KEGG" id="cci:CC1G_11934"/>
<dbReference type="GO" id="GO:0005737">
    <property type="term" value="C:cytoplasm"/>
    <property type="evidence" value="ECO:0007669"/>
    <property type="project" value="TreeGrafter"/>
</dbReference>
<protein>
    <submittedName>
        <fullName evidence="1">Uncharacterized protein</fullName>
    </submittedName>
</protein>